<dbReference type="Proteomes" id="UP000199310">
    <property type="component" value="Unassembled WGS sequence"/>
</dbReference>
<keyword evidence="3" id="KW-0143">Chaperone</keyword>
<dbReference type="InterPro" id="IPR027417">
    <property type="entry name" value="P-loop_NTPase"/>
</dbReference>
<dbReference type="Gene3D" id="3.30.1220.10">
    <property type="entry name" value="CobW-like, C-terminal domain"/>
    <property type="match status" value="1"/>
</dbReference>
<keyword evidence="2" id="KW-0378">Hydrolase</keyword>
<dbReference type="EMBL" id="FOJG01000002">
    <property type="protein sequence ID" value="SEW52595.1"/>
    <property type="molecule type" value="Genomic_DNA"/>
</dbReference>
<evidence type="ECO:0000256" key="4">
    <source>
        <dbReference type="ARBA" id="ARBA00034320"/>
    </source>
</evidence>
<comment type="function">
    <text evidence="5">Zinc chaperone that directly transfers zinc cofactor to target proteins, thereby activating them. Zinc is transferred from the CXCC motif in the GTPase domain to the zinc binding site in target proteins in a process requiring GTP hydrolysis.</text>
</comment>
<dbReference type="PANTHER" id="PTHR13748:SF62">
    <property type="entry name" value="COBW DOMAIN-CONTAINING PROTEIN"/>
    <property type="match status" value="1"/>
</dbReference>
<keyword evidence="1" id="KW-0547">Nucleotide-binding</keyword>
<evidence type="ECO:0000256" key="3">
    <source>
        <dbReference type="ARBA" id="ARBA00023186"/>
    </source>
</evidence>
<dbReference type="GO" id="GO:0000166">
    <property type="term" value="F:nucleotide binding"/>
    <property type="evidence" value="ECO:0007669"/>
    <property type="project" value="UniProtKB-KW"/>
</dbReference>
<comment type="catalytic activity">
    <reaction evidence="6">
        <text>GTP + H2O = GDP + phosphate + H(+)</text>
        <dbReference type="Rhea" id="RHEA:19669"/>
        <dbReference type="ChEBI" id="CHEBI:15377"/>
        <dbReference type="ChEBI" id="CHEBI:15378"/>
        <dbReference type="ChEBI" id="CHEBI:37565"/>
        <dbReference type="ChEBI" id="CHEBI:43474"/>
        <dbReference type="ChEBI" id="CHEBI:58189"/>
    </reaction>
    <physiologicalReaction direction="left-to-right" evidence="6">
        <dbReference type="Rhea" id="RHEA:19670"/>
    </physiologicalReaction>
</comment>
<reference evidence="9" key="1">
    <citation type="submission" date="2016-10" db="EMBL/GenBank/DDBJ databases">
        <authorList>
            <person name="Varghese N."/>
            <person name="Submissions S."/>
        </authorList>
    </citation>
    <scope>NUCLEOTIDE SEQUENCE [LARGE SCALE GENOMIC DNA]</scope>
    <source>
        <strain evidence="9">DSM 3695</strain>
    </source>
</reference>
<dbReference type="SMART" id="SM00833">
    <property type="entry name" value="CobW_C"/>
    <property type="match status" value="1"/>
</dbReference>
<dbReference type="STRING" id="29529.SAMN04488122_4961"/>
<proteinExistence type="inferred from homology"/>
<keyword evidence="9" id="KW-1185">Reference proteome</keyword>
<dbReference type="AlphaFoldDB" id="A0A1I0S967"/>
<gene>
    <name evidence="8" type="ORF">SAMN04488122_4961</name>
</gene>
<dbReference type="Pfam" id="PF02492">
    <property type="entry name" value="cobW"/>
    <property type="match status" value="1"/>
</dbReference>
<dbReference type="CDD" id="cd03112">
    <property type="entry name" value="CobW-like"/>
    <property type="match status" value="1"/>
</dbReference>
<accession>A0A1I0S967</accession>
<evidence type="ECO:0000256" key="1">
    <source>
        <dbReference type="ARBA" id="ARBA00022741"/>
    </source>
</evidence>
<dbReference type="Gene3D" id="3.40.50.300">
    <property type="entry name" value="P-loop containing nucleotide triphosphate hydrolases"/>
    <property type="match status" value="1"/>
</dbReference>
<evidence type="ECO:0000313" key="9">
    <source>
        <dbReference type="Proteomes" id="UP000199310"/>
    </source>
</evidence>
<evidence type="ECO:0000313" key="8">
    <source>
        <dbReference type="EMBL" id="SEW52595.1"/>
    </source>
</evidence>
<feature type="domain" description="CobW C-terminal" evidence="7">
    <location>
        <begin position="217"/>
        <end position="310"/>
    </location>
</feature>
<evidence type="ECO:0000256" key="5">
    <source>
        <dbReference type="ARBA" id="ARBA00045658"/>
    </source>
</evidence>
<dbReference type="SUPFAM" id="SSF52540">
    <property type="entry name" value="P-loop containing nucleoside triphosphate hydrolases"/>
    <property type="match status" value="1"/>
</dbReference>
<evidence type="ECO:0000256" key="6">
    <source>
        <dbReference type="ARBA" id="ARBA00049117"/>
    </source>
</evidence>
<evidence type="ECO:0000259" key="7">
    <source>
        <dbReference type="SMART" id="SM00833"/>
    </source>
</evidence>
<dbReference type="InterPro" id="IPR003495">
    <property type="entry name" value="CobW/HypB/UreG_nucleotide-bd"/>
</dbReference>
<evidence type="ECO:0000256" key="2">
    <source>
        <dbReference type="ARBA" id="ARBA00022801"/>
    </source>
</evidence>
<dbReference type="InterPro" id="IPR036627">
    <property type="entry name" value="CobW-likC_sf"/>
</dbReference>
<protein>
    <submittedName>
        <fullName evidence="8">GTPase, G3E family</fullName>
    </submittedName>
</protein>
<dbReference type="OrthoDB" id="9808822at2"/>
<dbReference type="InterPro" id="IPR011629">
    <property type="entry name" value="CobW-like_C"/>
</dbReference>
<sequence length="323" mass="36218">MEIAEPIKVYILTGFLGAGKTTILNSLLSQFPGHKNIVIENEFGKVNIDAGLITEKIDQLYELTSGCICCSLDNDLLEVLGNILQNTDRPDQVFIETTGIADVGNIIGMFHMPEVQRHYQLVSTLCVADAENIFERLQQLPETGKQLSCADIIIINKIKHLTLPELVYLSQQLEQMNPLAFITTTEDGHVPLHTLQFSEKPLVPVSTASPVKHPHKVNTVLFESPDAFNLNMLVFVLDFHFNAYPDQLYRIKGYIRVKDTEEKMLVQSTGKYLHIQPAGSWGGQQPASTLVFIGKELKSATIQRILAPAIRKAQEKVERDRIR</sequence>
<organism evidence="8 9">
    <name type="scientific">Chitinophaga arvensicola</name>
    <dbReference type="NCBI Taxonomy" id="29529"/>
    <lineage>
        <taxon>Bacteria</taxon>
        <taxon>Pseudomonadati</taxon>
        <taxon>Bacteroidota</taxon>
        <taxon>Chitinophagia</taxon>
        <taxon>Chitinophagales</taxon>
        <taxon>Chitinophagaceae</taxon>
        <taxon>Chitinophaga</taxon>
    </lineage>
</organism>
<comment type="similarity">
    <text evidence="4">Belongs to the SIMIBI class G3E GTPase family. ZNG1 subfamily.</text>
</comment>
<dbReference type="GO" id="GO:0016787">
    <property type="term" value="F:hydrolase activity"/>
    <property type="evidence" value="ECO:0007669"/>
    <property type="project" value="UniProtKB-KW"/>
</dbReference>
<name>A0A1I0S967_9BACT</name>
<dbReference type="SUPFAM" id="SSF90002">
    <property type="entry name" value="Hypothetical protein YjiA, C-terminal domain"/>
    <property type="match status" value="1"/>
</dbReference>
<dbReference type="RefSeq" id="WP_089899188.1">
    <property type="nucleotide sequence ID" value="NZ_FOJG01000002.1"/>
</dbReference>
<dbReference type="Pfam" id="PF07683">
    <property type="entry name" value="CobW_C"/>
    <property type="match status" value="1"/>
</dbReference>
<dbReference type="InterPro" id="IPR051316">
    <property type="entry name" value="Zinc-reg_GTPase_activator"/>
</dbReference>
<dbReference type="PANTHER" id="PTHR13748">
    <property type="entry name" value="COBW-RELATED"/>
    <property type="match status" value="1"/>
</dbReference>
<dbReference type="GO" id="GO:0005737">
    <property type="term" value="C:cytoplasm"/>
    <property type="evidence" value="ECO:0007669"/>
    <property type="project" value="TreeGrafter"/>
</dbReference>